<name>A0A4Y2H2C9_ARAVE</name>
<protein>
    <submittedName>
        <fullName evidence="1">Uncharacterized protein</fullName>
    </submittedName>
</protein>
<dbReference type="AlphaFoldDB" id="A0A4Y2H2C9"/>
<accession>A0A4Y2H2C9</accession>
<evidence type="ECO:0000313" key="1">
    <source>
        <dbReference type="EMBL" id="GBM58898.1"/>
    </source>
</evidence>
<organism evidence="1 2">
    <name type="scientific">Araneus ventricosus</name>
    <name type="common">Orbweaver spider</name>
    <name type="synonym">Epeira ventricosa</name>
    <dbReference type="NCBI Taxonomy" id="182803"/>
    <lineage>
        <taxon>Eukaryota</taxon>
        <taxon>Metazoa</taxon>
        <taxon>Ecdysozoa</taxon>
        <taxon>Arthropoda</taxon>
        <taxon>Chelicerata</taxon>
        <taxon>Arachnida</taxon>
        <taxon>Araneae</taxon>
        <taxon>Araneomorphae</taxon>
        <taxon>Entelegynae</taxon>
        <taxon>Araneoidea</taxon>
        <taxon>Araneidae</taxon>
        <taxon>Araneus</taxon>
    </lineage>
</organism>
<proteinExistence type="predicted"/>
<comment type="caution">
    <text evidence="1">The sequence shown here is derived from an EMBL/GenBank/DDBJ whole genome shotgun (WGS) entry which is preliminary data.</text>
</comment>
<dbReference type="Proteomes" id="UP000499080">
    <property type="component" value="Unassembled WGS sequence"/>
</dbReference>
<evidence type="ECO:0000313" key="2">
    <source>
        <dbReference type="Proteomes" id="UP000499080"/>
    </source>
</evidence>
<dbReference type="EMBL" id="BGPR01001655">
    <property type="protein sequence ID" value="GBM58898.1"/>
    <property type="molecule type" value="Genomic_DNA"/>
</dbReference>
<reference evidence="1 2" key="1">
    <citation type="journal article" date="2019" name="Sci. Rep.">
        <title>Orb-weaving spider Araneus ventricosus genome elucidates the spidroin gene catalogue.</title>
        <authorList>
            <person name="Kono N."/>
            <person name="Nakamura H."/>
            <person name="Ohtoshi R."/>
            <person name="Moran D.A.P."/>
            <person name="Shinohara A."/>
            <person name="Yoshida Y."/>
            <person name="Fujiwara M."/>
            <person name="Mori M."/>
            <person name="Tomita M."/>
            <person name="Arakawa K."/>
        </authorList>
    </citation>
    <scope>NUCLEOTIDE SEQUENCE [LARGE SCALE GENOMIC DNA]</scope>
</reference>
<sequence length="91" mass="10207">MSTGPPCRKSLSVRIIKESLLYSNLFRVPKSSRKDSYNSVADTPSVYTISYLDHKAPLKGTASKKAFCSCNRASIEDKLSEYHYSYSKSIC</sequence>
<keyword evidence="2" id="KW-1185">Reference proteome</keyword>
<gene>
    <name evidence="1" type="ORF">AVEN_173233_1</name>
</gene>